<sequence>MASDTSSNFYYFAYGTYADAAELQRSLAAVSGGAVPIIHSARPALLPGYRLVFDAVSAEGPRLGCINIAPLSLVARDPSTARLSPSKDRDGKSHEYKTAFRDGVRGILYELSATVREPLLLAVAREGSFNMYAMLTCYAMSDVHRAVRAPDSPMFASLVVAALDMPLMERKFSVEALMQLRWQPLPKPQGVQAQPGLVAVVASSPAGTPNGAASTPQPRWPGLHWCNCIHSVRVAPSQAYAALLEKAYREYIHLNIAANQDGSSSTAVATHRSASSDSGDADLYATAIHRMVYQQARNVSKDSQEVKTWYLAYGSNMSWEQVCVRIGPPYQRRPAKLLGYVLVANAVSIGHSNGGNFGYYNVEPVVLREMKEAQGMVKHPSTMPPYVCGAAYEISQAQLEIMDTYERGYSRELHRCTDLSDATAAPLECWTYIAQHTSEELLPSHEYQSRVLEGADILPPEYIECIRAIPTNPLRSPRQDKRLRKEL</sequence>
<evidence type="ECO:0000256" key="4">
    <source>
        <dbReference type="PIRSR" id="PIRSR617939-2"/>
    </source>
</evidence>
<evidence type="ECO:0000256" key="1">
    <source>
        <dbReference type="ARBA" id="ARBA00012346"/>
    </source>
</evidence>
<evidence type="ECO:0000256" key="2">
    <source>
        <dbReference type="ARBA" id="ARBA00023239"/>
    </source>
</evidence>
<dbReference type="GO" id="GO:0003839">
    <property type="term" value="F:gamma-glutamylcyclotransferase activity"/>
    <property type="evidence" value="ECO:0007669"/>
    <property type="project" value="UniProtKB-EC"/>
</dbReference>
<accession>A0A504XCJ4</accession>
<reference evidence="5" key="3">
    <citation type="submission" date="2020-06" db="EMBL/GenBank/DDBJ databases">
        <authorList>
            <person name="Camacho E."/>
            <person name="Gonzalez-de la Fuente S."/>
            <person name="Rastrojo A."/>
            <person name="Peiro-Pastor R."/>
            <person name="Solana JC."/>
            <person name="Tabera L."/>
            <person name="Gamarro F."/>
            <person name="Carrasco-Ramiro F."/>
            <person name="Requena JM."/>
            <person name="Aguado B."/>
        </authorList>
    </citation>
    <scope>NUCLEOTIDE SEQUENCE</scope>
</reference>
<dbReference type="InterPro" id="IPR017939">
    <property type="entry name" value="G-Glutamylcylcotransferase"/>
</dbReference>
<dbReference type="EMBL" id="RHLD01000038">
    <property type="protein sequence ID" value="TPP45528.1"/>
    <property type="molecule type" value="Genomic_DNA"/>
</dbReference>
<proteinExistence type="predicted"/>
<dbReference type="CDD" id="cd06661">
    <property type="entry name" value="GGCT_like"/>
    <property type="match status" value="1"/>
</dbReference>
<dbReference type="PANTHER" id="PTHR12935">
    <property type="entry name" value="GAMMA-GLUTAMYLCYCLOTRANSFERASE"/>
    <property type="match status" value="1"/>
</dbReference>
<dbReference type="SUPFAM" id="SSF110857">
    <property type="entry name" value="Gamma-glutamyl cyclotransferase-like"/>
    <property type="match status" value="1"/>
</dbReference>
<dbReference type="InterPro" id="IPR013024">
    <property type="entry name" value="GGCT-like"/>
</dbReference>
<dbReference type="VEuPathDB" id="TriTrypDB:LdCL_200009800"/>
<dbReference type="EMBL" id="LR812640">
    <property type="protein sequence ID" value="CAC5429608.1"/>
    <property type="molecule type" value="Genomic_DNA"/>
</dbReference>
<dbReference type="Pfam" id="PF13772">
    <property type="entry name" value="AIG2_2"/>
    <property type="match status" value="1"/>
</dbReference>
<dbReference type="VEuPathDB" id="TriTrypDB:LdBPK_200510.1"/>
<organism evidence="6 7">
    <name type="scientific">Leishmania donovani</name>
    <dbReference type="NCBI Taxonomy" id="5661"/>
    <lineage>
        <taxon>Eukaryota</taxon>
        <taxon>Discoba</taxon>
        <taxon>Euglenozoa</taxon>
        <taxon>Kinetoplastea</taxon>
        <taxon>Metakinetoplastina</taxon>
        <taxon>Trypanosomatida</taxon>
        <taxon>Trypanosomatidae</taxon>
        <taxon>Leishmaniinae</taxon>
        <taxon>Leishmania</taxon>
    </lineage>
</organism>
<gene>
    <name evidence="6" type="ORF">CGC20_31825</name>
    <name evidence="5" type="ORF">LDHU3_20.0600</name>
</gene>
<reference evidence="7" key="1">
    <citation type="submission" date="2019-02" db="EMBL/GenBank/DDBJ databases">
        <title>FDA dAtabase for Regulatory Grade micrObial Sequences (FDA-ARGOS): Supporting development and validation of Infectious Disease Dx tests.</title>
        <authorList>
            <person name="Duncan R."/>
            <person name="Fisher C."/>
            <person name="Tallon L."/>
            <person name="Sadzewicz L."/>
            <person name="Sengamalay N."/>
            <person name="Ott S."/>
            <person name="Godinez A."/>
            <person name="Nagaraj S."/>
            <person name="Vavikolanu K."/>
            <person name="Vyas G."/>
            <person name="Nadendla S."/>
            <person name="Aluvathingal J."/>
            <person name="Sichtig H."/>
        </authorList>
    </citation>
    <scope>NUCLEOTIDE SEQUENCE [LARGE SCALE GENOMIC DNA]</scope>
    <source>
        <strain evidence="7">FDAARGOS_360</strain>
    </source>
</reference>
<dbReference type="EC" id="4.3.2.9" evidence="1"/>
<evidence type="ECO:0000313" key="6">
    <source>
        <dbReference type="EMBL" id="TPP45528.1"/>
    </source>
</evidence>
<name>A0A504XCJ4_LEIDO</name>
<evidence type="ECO:0000313" key="5">
    <source>
        <dbReference type="EMBL" id="CAC5429608.1"/>
    </source>
</evidence>
<dbReference type="Proteomes" id="UP000601710">
    <property type="component" value="Chromosome 20"/>
</dbReference>
<feature type="binding site" evidence="4">
    <location>
        <begin position="310"/>
        <end position="315"/>
    </location>
    <ligand>
        <name>substrate</name>
    </ligand>
</feature>
<dbReference type="Gene3D" id="3.10.490.10">
    <property type="entry name" value="Gamma-glutamyl cyclotransferase-like"/>
    <property type="match status" value="2"/>
</dbReference>
<dbReference type="PANTHER" id="PTHR12935:SF0">
    <property type="entry name" value="GAMMA-GLUTAMYLCYCLOTRANSFERASE"/>
    <property type="match status" value="1"/>
</dbReference>
<dbReference type="Proteomes" id="UP000318821">
    <property type="component" value="Unassembled WGS sequence"/>
</dbReference>
<evidence type="ECO:0000313" key="7">
    <source>
        <dbReference type="Proteomes" id="UP000318821"/>
    </source>
</evidence>
<dbReference type="AlphaFoldDB" id="A0A504XCJ4"/>
<feature type="binding site" evidence="4">
    <location>
        <position position="447"/>
    </location>
    <ligand>
        <name>substrate</name>
    </ligand>
</feature>
<protein>
    <recommendedName>
        <fullName evidence="1">gamma-glutamylcyclotransferase</fullName>
        <ecNumber evidence="1">4.3.2.9</ecNumber>
    </recommendedName>
</protein>
<reference evidence="6" key="2">
    <citation type="submission" date="2019-02" db="EMBL/GenBank/DDBJ databases">
        <title>FDA dAtabase for Regulatory Grade micrObial Sequences (FDA-ARGOS): Supporting development and validation of Infectious Disease Dx tests.</title>
        <authorList>
            <person name="Duncan R."/>
            <person name="Fisher C."/>
            <person name="Tallon L.J."/>
            <person name="Sadzewicz L."/>
            <person name="Sengamalay N."/>
            <person name="Ott S."/>
            <person name="Godinez A."/>
            <person name="Nagaraj S."/>
            <person name="Nadendla S."/>
            <person name="Sichtig H."/>
        </authorList>
    </citation>
    <scope>NUCLEOTIDE SEQUENCE</scope>
    <source>
        <strain evidence="6">FDAARGOS_360</strain>
    </source>
</reference>
<feature type="active site" description="Proton acceptor" evidence="3">
    <location>
        <position position="406"/>
    </location>
</feature>
<dbReference type="InterPro" id="IPR036568">
    <property type="entry name" value="GGCT-like_sf"/>
</dbReference>
<keyword evidence="2" id="KW-0456">Lyase</keyword>
<evidence type="ECO:0000256" key="3">
    <source>
        <dbReference type="PIRSR" id="PIRSR617939-1"/>
    </source>
</evidence>
<dbReference type="VEuPathDB" id="TriTrypDB:LDHU3_20.0600"/>